<sequence length="672" mass="72989">MIESTNAFKQFANGASWDQLSFQVQQQIRYMAILEQATQKYGTTISDSTSVRLATFVQALNNMKLALGQAFLPILNVALPVLSVLANKIASVMGIVAQFVRALVGKKGDIPQQTTAISNQTAAVNNLGAAHENAGKKAKKAAKEAKKASRGIAGFDQINQLADPSSGAGAGAGAGSAGAGGTGGSVEMPSVDTGHTEGVLSKISKKVQDFANKVKKFFAPVVKFFKKVWSEVSSYFMEKVKDLVKFWNQYGGQFIQAMKNIWKGIKPIVTWLVKFIWDSTKGLIDGVITFFKGLIKFISGAFTGDWKTAFSGIKDMVVGAFQAIWNFFNLTLIGGLKKGLVSLVKTFTDDFAKIAAKVKEPFSKIGEWFNGIGTKMYEGMKAPFKDVYNWFKDNVVKKFSEVLVNWKGDIASKASSIWSSIKGSFTGAYSWFKDTVVYKFYEALVNWKSIIANKGLEIWNAIKGKFTGAYAWFRDNVARKPWEALNNMKSSIASSAGNIWAAIKGKFTDVYGWFKRNVTDKISSAFNKIRTSFTNGLANGVRTLLNKLIDGINAPILTLKNFTVMGKRPFSGLDTIPRLAKGGITTGPTLALIGDNPGGKEVVSPLNKLQDMMAATVGNAVMAAMQFNSSAGNAGGGDTILNIDGRTFARIVKPYLDKENKRIGTNVKMNSI</sequence>
<gene>
    <name evidence="2" type="ORF">EJA10_22550</name>
</gene>
<accession>A0A427TE18</accession>
<dbReference type="AlphaFoldDB" id="A0A427TE18"/>
<evidence type="ECO:0008006" key="4">
    <source>
        <dbReference type="Google" id="ProtNLM"/>
    </source>
</evidence>
<dbReference type="EMBL" id="RSFW01000037">
    <property type="protein sequence ID" value="RSD21081.1"/>
    <property type="molecule type" value="Genomic_DNA"/>
</dbReference>
<comment type="caution">
    <text evidence="2">The sequence shown here is derived from an EMBL/GenBank/DDBJ whole genome shotgun (WGS) entry which is preliminary data.</text>
</comment>
<organism evidence="2 3">
    <name type="scientific">Mesobacillus subterraneus</name>
    <dbReference type="NCBI Taxonomy" id="285983"/>
    <lineage>
        <taxon>Bacteria</taxon>
        <taxon>Bacillati</taxon>
        <taxon>Bacillota</taxon>
        <taxon>Bacilli</taxon>
        <taxon>Bacillales</taxon>
        <taxon>Bacillaceae</taxon>
        <taxon>Mesobacillus</taxon>
    </lineage>
</organism>
<dbReference type="RefSeq" id="WP_125482258.1">
    <property type="nucleotide sequence ID" value="NZ_RSFW01000037.1"/>
</dbReference>
<proteinExistence type="predicted"/>
<evidence type="ECO:0000313" key="2">
    <source>
        <dbReference type="EMBL" id="RSD21081.1"/>
    </source>
</evidence>
<reference evidence="3" key="1">
    <citation type="submission" date="2018-12" db="EMBL/GenBank/DDBJ databases">
        <title>Bacillus chawlae sp. nov., Bacillus glennii sp. nov., and Bacillus saganii sp. nov. Isolated from the Vehicle Assembly Building at Kennedy Space Center where the Viking Spacecraft were Assembled.</title>
        <authorList>
            <person name="Seuylemezian A."/>
            <person name="Vaishampayan P."/>
        </authorList>
    </citation>
    <scope>NUCLEOTIDE SEQUENCE [LARGE SCALE GENOMIC DNA]</scope>
    <source>
        <strain evidence="3">DSM 13966</strain>
    </source>
</reference>
<evidence type="ECO:0000256" key="1">
    <source>
        <dbReference type="SAM" id="MobiDB-lite"/>
    </source>
</evidence>
<dbReference type="Proteomes" id="UP000279911">
    <property type="component" value="Unassembled WGS sequence"/>
</dbReference>
<feature type="compositionally biased region" description="Gly residues" evidence="1">
    <location>
        <begin position="168"/>
        <end position="184"/>
    </location>
</feature>
<feature type="region of interest" description="Disordered" evidence="1">
    <location>
        <begin position="166"/>
        <end position="188"/>
    </location>
</feature>
<name>A0A427TE18_9BACI</name>
<dbReference type="OrthoDB" id="28713at2"/>
<evidence type="ECO:0000313" key="3">
    <source>
        <dbReference type="Proteomes" id="UP000279911"/>
    </source>
</evidence>
<protein>
    <recommendedName>
        <fullName evidence="4">Phage tail tape measure protein</fullName>
    </recommendedName>
</protein>